<comment type="subcellular location">
    <subcellularLocation>
        <location evidence="1">Membrane</location>
        <topology evidence="1">Single-pass type I membrane protein</topology>
    </subcellularLocation>
</comment>
<dbReference type="PROSITE" id="PS50835">
    <property type="entry name" value="IG_LIKE"/>
    <property type="match status" value="2"/>
</dbReference>
<evidence type="ECO:0000259" key="10">
    <source>
        <dbReference type="PROSITE" id="PS50188"/>
    </source>
</evidence>
<feature type="domain" description="Ig-like" evidence="11">
    <location>
        <begin position="151"/>
        <end position="235"/>
    </location>
</feature>
<comment type="similarity">
    <text evidence="2">Belongs to the immunoglobulin superfamily. BTN/MOG family.</text>
</comment>
<dbReference type="PANTHER" id="PTHR24100">
    <property type="entry name" value="BUTYROPHILIN"/>
    <property type="match status" value="1"/>
</dbReference>
<dbReference type="Proteomes" id="UP000002494">
    <property type="component" value="Chromosome 20"/>
</dbReference>
<dbReference type="Pfam" id="PF07686">
    <property type="entry name" value="V-set"/>
    <property type="match status" value="1"/>
</dbReference>
<dbReference type="InterPro" id="IPR003879">
    <property type="entry name" value="Butyrophylin_SPRY"/>
</dbReference>
<dbReference type="CDD" id="cd13733">
    <property type="entry name" value="SPRY_PRY_C-I_1"/>
    <property type="match status" value="1"/>
</dbReference>
<keyword evidence="4" id="KW-0732">Signal</keyword>
<dbReference type="CDD" id="cd05713">
    <property type="entry name" value="IgV_MOG_like"/>
    <property type="match status" value="1"/>
</dbReference>
<accession>A0ABK0M534</accession>
<dbReference type="Gene3D" id="2.60.40.10">
    <property type="entry name" value="Immunoglobulins"/>
    <property type="match status" value="2"/>
</dbReference>
<dbReference type="InterPro" id="IPR050504">
    <property type="entry name" value="IgSF_BTN/MOG"/>
</dbReference>
<evidence type="ECO:0000256" key="4">
    <source>
        <dbReference type="ARBA" id="ARBA00022729"/>
    </source>
</evidence>
<evidence type="ECO:0000256" key="1">
    <source>
        <dbReference type="ARBA" id="ARBA00004479"/>
    </source>
</evidence>
<dbReference type="GeneTree" id="ENSGT00940000162450"/>
<dbReference type="PANTHER" id="PTHR24100:SF64">
    <property type="entry name" value="BUTYROPHILIN, SUBFAMILY 3, MEMBER A3-RELATED"/>
    <property type="match status" value="1"/>
</dbReference>
<dbReference type="PRINTS" id="PR01407">
    <property type="entry name" value="BUTYPHLNCDUF"/>
</dbReference>
<sequence length="589" mass="66621">MGIYCKPSVLFQDSYLLVLTQLLCWVTTKGFRVFGPSDPVVAAPGREAILPCSVSPAMSVENMEELRWFRTRFSQAVFVYRDQEEQKEEQLPQYSWRTSLVKDQFHEGKAAVRIQNVQESDSGIYVCHFKQGHFREEAILELKVAAMGSAPEVYIKGPEDGGVCVVCMASGWYPEPQVHWRDSRGEDLPASSETLHEDAEGLFSTETSLVLRDSSVRNVTCSTFNPILGQEKAMAMVIPEPFFPQASPWKAAFLVILTMMGILISGTIYLLRREHSGRLKVQQKRKHLQCEKDELQTTKEDALLFTRLFEWGYFDWVLTRVCSFTAWRKAQLYADWRKEHFQACNFTLDPASAHPILNVSQDRMRVTRKDTTMCLDDLFCVLGTNGISSGRYYWEVKLRNRDSSTWTLGVCREGVERKGCFSECPEKGFWTVGQSSSGYWAYVDSGRDSLSIRQAPQSVGVFVDYDERNISFYNMSDKSHLFSFHEASFSGTLLPYFRLKSGNISMTVSSMACVSEGQQGEEGRRGRKRSRKGRKGRRPKKGKGLALLPLKESLSPTGEEGLVPGSCVVVSPSGEESPFLQDARDTLFP</sequence>
<dbReference type="InterPro" id="IPR006574">
    <property type="entry name" value="PRY"/>
</dbReference>
<evidence type="ECO:0000256" key="2">
    <source>
        <dbReference type="ARBA" id="ARBA00007591"/>
    </source>
</evidence>
<dbReference type="InterPro" id="IPR036179">
    <property type="entry name" value="Ig-like_dom_sf"/>
</dbReference>
<name>A0ABK0M534_RAT</name>
<feature type="transmembrane region" description="Helical" evidence="9">
    <location>
        <begin position="251"/>
        <end position="271"/>
    </location>
</feature>
<dbReference type="InterPro" id="IPR013320">
    <property type="entry name" value="ConA-like_dom_sf"/>
</dbReference>
<evidence type="ECO:0000313" key="13">
    <source>
        <dbReference type="Proteomes" id="UP000002494"/>
    </source>
</evidence>
<keyword evidence="5 9" id="KW-1133">Transmembrane helix</keyword>
<evidence type="ECO:0000256" key="5">
    <source>
        <dbReference type="ARBA" id="ARBA00022989"/>
    </source>
</evidence>
<evidence type="ECO:0000256" key="9">
    <source>
        <dbReference type="SAM" id="Phobius"/>
    </source>
</evidence>
<gene>
    <name evidence="12" type="primary">AABR07044388.4</name>
</gene>
<dbReference type="RGD" id="15007355">
    <property type="gene designation" value="AABR07044388.4"/>
</dbReference>
<dbReference type="Pfam" id="PF00622">
    <property type="entry name" value="SPRY"/>
    <property type="match status" value="1"/>
</dbReference>
<reference evidence="12" key="1">
    <citation type="submission" date="2024-01" db="EMBL/GenBank/DDBJ databases">
        <title>GRCr8: a new rat reference genome assembly contstructed from accurate long reads and long range scaffolding.</title>
        <authorList>
            <person name="Doris P.A."/>
            <person name="Kalbfleisch T."/>
            <person name="Li K."/>
            <person name="Howe K."/>
            <person name="Wood J."/>
        </authorList>
    </citation>
    <scope>NUCLEOTIDE SEQUENCE [LARGE SCALE GENOMIC DNA]</scope>
    <source>
        <strain evidence="12">Brown Norway</strain>
    </source>
</reference>
<dbReference type="SUPFAM" id="SSF49899">
    <property type="entry name" value="Concanavalin A-like lectins/glucanases"/>
    <property type="match status" value="1"/>
</dbReference>
<keyword evidence="6 9" id="KW-0472">Membrane</keyword>
<keyword evidence="7" id="KW-0393">Immunoglobulin domain</keyword>
<keyword evidence="3 9" id="KW-0812">Transmembrane</keyword>
<dbReference type="PROSITE" id="PS50188">
    <property type="entry name" value="B302_SPRY"/>
    <property type="match status" value="1"/>
</dbReference>
<dbReference type="SMART" id="SM00449">
    <property type="entry name" value="SPRY"/>
    <property type="match status" value="1"/>
</dbReference>
<feature type="domain" description="B30.2/SPRY" evidence="10">
    <location>
        <begin position="326"/>
        <end position="515"/>
    </location>
</feature>
<dbReference type="InterPro" id="IPR043136">
    <property type="entry name" value="B30.2/SPRY_sf"/>
</dbReference>
<dbReference type="InterPro" id="IPR003877">
    <property type="entry name" value="SPRY_dom"/>
</dbReference>
<protein>
    <submittedName>
        <fullName evidence="12">Butyrophilin, subfamily 3, member A2</fullName>
    </submittedName>
</protein>
<dbReference type="Pfam" id="PF22705">
    <property type="entry name" value="C2-set_3"/>
    <property type="match status" value="1"/>
</dbReference>
<dbReference type="InterPro" id="IPR003599">
    <property type="entry name" value="Ig_sub"/>
</dbReference>
<dbReference type="SMART" id="SM00406">
    <property type="entry name" value="IGv"/>
    <property type="match status" value="1"/>
</dbReference>
<evidence type="ECO:0000256" key="3">
    <source>
        <dbReference type="ARBA" id="ARBA00022692"/>
    </source>
</evidence>
<reference evidence="12" key="3">
    <citation type="submission" date="2025-09" db="UniProtKB">
        <authorList>
            <consortium name="Ensembl"/>
        </authorList>
    </citation>
    <scope>IDENTIFICATION</scope>
    <source>
        <strain evidence="12">Brown Norway</strain>
    </source>
</reference>
<dbReference type="SMART" id="SM00409">
    <property type="entry name" value="IG"/>
    <property type="match status" value="1"/>
</dbReference>
<dbReference type="InterPro" id="IPR013106">
    <property type="entry name" value="Ig_V-set"/>
</dbReference>
<dbReference type="SUPFAM" id="SSF48726">
    <property type="entry name" value="Immunoglobulin"/>
    <property type="match status" value="2"/>
</dbReference>
<feature type="domain" description="Ig-like" evidence="11">
    <location>
        <begin position="7"/>
        <end position="145"/>
    </location>
</feature>
<evidence type="ECO:0000256" key="6">
    <source>
        <dbReference type="ARBA" id="ARBA00023136"/>
    </source>
</evidence>
<dbReference type="InterPro" id="IPR001870">
    <property type="entry name" value="B30.2/SPRY"/>
</dbReference>
<dbReference type="SMART" id="SM00589">
    <property type="entry name" value="PRY"/>
    <property type="match status" value="1"/>
</dbReference>
<dbReference type="Gene3D" id="2.60.120.920">
    <property type="match status" value="1"/>
</dbReference>
<dbReference type="InterPro" id="IPR007110">
    <property type="entry name" value="Ig-like_dom"/>
</dbReference>
<feature type="region of interest" description="Disordered" evidence="8">
    <location>
        <begin position="516"/>
        <end position="562"/>
    </location>
</feature>
<reference evidence="12" key="2">
    <citation type="submission" date="2025-08" db="UniProtKB">
        <authorList>
            <consortium name="Ensembl"/>
        </authorList>
    </citation>
    <scope>IDENTIFICATION</scope>
    <source>
        <strain evidence="12">Brown Norway</strain>
    </source>
</reference>
<evidence type="ECO:0000256" key="7">
    <source>
        <dbReference type="ARBA" id="ARBA00023319"/>
    </source>
</evidence>
<proteinExistence type="inferred from homology"/>
<evidence type="ECO:0000313" key="12">
    <source>
        <dbReference type="Ensembl" id="ENSRNOP00000109002.1"/>
    </source>
</evidence>
<feature type="compositionally biased region" description="Basic residues" evidence="8">
    <location>
        <begin position="525"/>
        <end position="543"/>
    </location>
</feature>
<dbReference type="InterPro" id="IPR053896">
    <property type="entry name" value="BTN3A2-like_Ig-C"/>
</dbReference>
<dbReference type="InterPro" id="IPR013783">
    <property type="entry name" value="Ig-like_fold"/>
</dbReference>
<evidence type="ECO:0000256" key="8">
    <source>
        <dbReference type="SAM" id="MobiDB-lite"/>
    </source>
</evidence>
<keyword evidence="13" id="KW-1185">Reference proteome</keyword>
<organism evidence="12 13">
    <name type="scientific">Rattus norvegicus</name>
    <name type="common">Rat</name>
    <dbReference type="NCBI Taxonomy" id="10116"/>
    <lineage>
        <taxon>Eukaryota</taxon>
        <taxon>Metazoa</taxon>
        <taxon>Chordata</taxon>
        <taxon>Craniata</taxon>
        <taxon>Vertebrata</taxon>
        <taxon>Euteleostomi</taxon>
        <taxon>Mammalia</taxon>
        <taxon>Eutheria</taxon>
        <taxon>Euarchontoglires</taxon>
        <taxon>Glires</taxon>
        <taxon>Rodentia</taxon>
        <taxon>Myomorpha</taxon>
        <taxon>Muroidea</taxon>
        <taxon>Muridae</taxon>
        <taxon>Murinae</taxon>
        <taxon>Rattus</taxon>
    </lineage>
</organism>
<dbReference type="Ensembl" id="ENSRNOT00000120585.2">
    <property type="protein sequence ID" value="ENSRNOP00000109002.1"/>
    <property type="gene ID" value="ENSRNOG00000052710.4"/>
</dbReference>
<evidence type="ECO:0000259" key="11">
    <source>
        <dbReference type="PROSITE" id="PS50835"/>
    </source>
</evidence>